<evidence type="ECO:0000313" key="2">
    <source>
        <dbReference type="EMBL" id="KPI94386.1"/>
    </source>
</evidence>
<accession>A0A194PLS3</accession>
<sequence>MEFQYYGNFDRQPIRRIPDQPWWDEEDTLTDRRLNDAGASRRRFTRPSANVCARNVCDGEANANRQSSKGARIGSTYCLLQAVIRSARSAVTAASFIRPRRPYHDASHPPLDTLSTLQRYRDDRLSR</sequence>
<reference evidence="2 3" key="1">
    <citation type="journal article" date="2015" name="Nat. Commun.">
        <title>Outbred genome sequencing and CRISPR/Cas9 gene editing in butterflies.</title>
        <authorList>
            <person name="Li X."/>
            <person name="Fan D."/>
            <person name="Zhang W."/>
            <person name="Liu G."/>
            <person name="Zhang L."/>
            <person name="Zhao L."/>
            <person name="Fang X."/>
            <person name="Chen L."/>
            <person name="Dong Y."/>
            <person name="Chen Y."/>
            <person name="Ding Y."/>
            <person name="Zhao R."/>
            <person name="Feng M."/>
            <person name="Zhu Y."/>
            <person name="Feng Y."/>
            <person name="Jiang X."/>
            <person name="Zhu D."/>
            <person name="Xiang H."/>
            <person name="Feng X."/>
            <person name="Li S."/>
            <person name="Wang J."/>
            <person name="Zhang G."/>
            <person name="Kronforst M.R."/>
            <person name="Wang W."/>
        </authorList>
    </citation>
    <scope>NUCLEOTIDE SEQUENCE [LARGE SCALE GENOMIC DNA]</scope>
    <source>
        <strain evidence="2">Ya'a_city_454_Px</strain>
        <tissue evidence="2">Whole body</tissue>
    </source>
</reference>
<protein>
    <submittedName>
        <fullName evidence="2">Uncharacterized protein</fullName>
    </submittedName>
</protein>
<name>A0A194PLS3_PAPXU</name>
<keyword evidence="3" id="KW-1185">Reference proteome</keyword>
<dbReference type="Proteomes" id="UP000053268">
    <property type="component" value="Unassembled WGS sequence"/>
</dbReference>
<organism evidence="2 3">
    <name type="scientific">Papilio xuthus</name>
    <name type="common">Asian swallowtail butterfly</name>
    <dbReference type="NCBI Taxonomy" id="66420"/>
    <lineage>
        <taxon>Eukaryota</taxon>
        <taxon>Metazoa</taxon>
        <taxon>Ecdysozoa</taxon>
        <taxon>Arthropoda</taxon>
        <taxon>Hexapoda</taxon>
        <taxon>Insecta</taxon>
        <taxon>Pterygota</taxon>
        <taxon>Neoptera</taxon>
        <taxon>Endopterygota</taxon>
        <taxon>Lepidoptera</taxon>
        <taxon>Glossata</taxon>
        <taxon>Ditrysia</taxon>
        <taxon>Papilionoidea</taxon>
        <taxon>Papilionidae</taxon>
        <taxon>Papilioninae</taxon>
        <taxon>Papilio</taxon>
    </lineage>
</organism>
<proteinExistence type="predicted"/>
<evidence type="ECO:0000256" key="1">
    <source>
        <dbReference type="SAM" id="MobiDB-lite"/>
    </source>
</evidence>
<dbReference type="EMBL" id="KQ459599">
    <property type="protein sequence ID" value="KPI94386.1"/>
    <property type="molecule type" value="Genomic_DNA"/>
</dbReference>
<dbReference type="AlphaFoldDB" id="A0A194PLS3"/>
<gene>
    <name evidence="2" type="ORF">RR46_04454</name>
</gene>
<feature type="region of interest" description="Disordered" evidence="1">
    <location>
        <begin position="100"/>
        <end position="127"/>
    </location>
</feature>
<evidence type="ECO:0000313" key="3">
    <source>
        <dbReference type="Proteomes" id="UP000053268"/>
    </source>
</evidence>